<dbReference type="Proteomes" id="UP001152888">
    <property type="component" value="Unassembled WGS sequence"/>
</dbReference>
<evidence type="ECO:0000313" key="1">
    <source>
        <dbReference type="EMBL" id="CAH1964899.1"/>
    </source>
</evidence>
<keyword evidence="2" id="KW-1185">Reference proteome</keyword>
<name>A0A9P0K3T6_ACAOB</name>
<proteinExistence type="predicted"/>
<dbReference type="OrthoDB" id="10468587at2759"/>
<sequence>MAHRLVETSNHQDLFHAFVGRHNESISISIDCFVFVEEKWPNDGFGANAGPISHFPVMQRHFVDLMWIFLPSNAAILLINTAREREMGLIVITICLKKSGSASTMRAIVWTYSKRRGWSVGNIFCVNCTFLIRK</sequence>
<dbReference type="AlphaFoldDB" id="A0A9P0K3T6"/>
<protein>
    <submittedName>
        <fullName evidence="1">Uncharacterized protein</fullName>
    </submittedName>
</protein>
<accession>A0A9P0K3T6</accession>
<dbReference type="EMBL" id="CAKOFQ010006720">
    <property type="protein sequence ID" value="CAH1964899.1"/>
    <property type="molecule type" value="Genomic_DNA"/>
</dbReference>
<evidence type="ECO:0000313" key="2">
    <source>
        <dbReference type="Proteomes" id="UP001152888"/>
    </source>
</evidence>
<gene>
    <name evidence="1" type="ORF">ACAOBT_LOCUS6066</name>
</gene>
<comment type="caution">
    <text evidence="1">The sequence shown here is derived from an EMBL/GenBank/DDBJ whole genome shotgun (WGS) entry which is preliminary data.</text>
</comment>
<organism evidence="1 2">
    <name type="scientific">Acanthoscelides obtectus</name>
    <name type="common">Bean weevil</name>
    <name type="synonym">Bruchus obtectus</name>
    <dbReference type="NCBI Taxonomy" id="200917"/>
    <lineage>
        <taxon>Eukaryota</taxon>
        <taxon>Metazoa</taxon>
        <taxon>Ecdysozoa</taxon>
        <taxon>Arthropoda</taxon>
        <taxon>Hexapoda</taxon>
        <taxon>Insecta</taxon>
        <taxon>Pterygota</taxon>
        <taxon>Neoptera</taxon>
        <taxon>Endopterygota</taxon>
        <taxon>Coleoptera</taxon>
        <taxon>Polyphaga</taxon>
        <taxon>Cucujiformia</taxon>
        <taxon>Chrysomeloidea</taxon>
        <taxon>Chrysomelidae</taxon>
        <taxon>Bruchinae</taxon>
        <taxon>Bruchini</taxon>
        <taxon>Acanthoscelides</taxon>
    </lineage>
</organism>
<reference evidence="1" key="1">
    <citation type="submission" date="2022-03" db="EMBL/GenBank/DDBJ databases">
        <authorList>
            <person name="Sayadi A."/>
        </authorList>
    </citation>
    <scope>NUCLEOTIDE SEQUENCE</scope>
</reference>